<dbReference type="Pfam" id="PF00808">
    <property type="entry name" value="CBFD_NFYB_HMF"/>
    <property type="match status" value="1"/>
</dbReference>
<evidence type="ECO:0000256" key="4">
    <source>
        <dbReference type="ARBA" id="ARBA00022695"/>
    </source>
</evidence>
<evidence type="ECO:0000259" key="14">
    <source>
        <dbReference type="Pfam" id="PF00808"/>
    </source>
</evidence>
<dbReference type="FunFam" id="1.10.20.10:FF:000048">
    <property type="entry name" value="Chromatin accessibility complex subunit 1"/>
    <property type="match status" value="1"/>
</dbReference>
<reference evidence="15 16" key="1">
    <citation type="submission" date="2014-07" db="EMBL/GenBank/DDBJ databases">
        <title>Genomic and transcriptomic analysis on Apis cerana provide comprehensive insights into honey bee biology.</title>
        <authorList>
            <person name="Diao Q."/>
            <person name="Sun L."/>
            <person name="Zheng H."/>
            <person name="Zheng H."/>
            <person name="Xu S."/>
            <person name="Wang S."/>
            <person name="Zeng Z."/>
            <person name="Hu F."/>
            <person name="Su S."/>
            <person name="Wu J."/>
        </authorList>
    </citation>
    <scope>NUCLEOTIDE SEQUENCE [LARGE SCALE GENOMIC DNA]</scope>
    <source>
        <tissue evidence="15">Pupae without intestine</tissue>
    </source>
</reference>
<evidence type="ECO:0000256" key="9">
    <source>
        <dbReference type="ARBA" id="ARBA00059032"/>
    </source>
</evidence>
<dbReference type="SUPFAM" id="SSF47113">
    <property type="entry name" value="Histone-fold"/>
    <property type="match status" value="1"/>
</dbReference>
<name>A0A2A3ESY4_APICC</name>
<dbReference type="Proteomes" id="UP000242457">
    <property type="component" value="Unassembled WGS sequence"/>
</dbReference>
<comment type="subcellular location">
    <subcellularLocation>
        <location evidence="1">Nucleus</location>
    </subcellularLocation>
</comment>
<keyword evidence="4" id="KW-0548">Nucleotidyltransferase</keyword>
<feature type="compositionally biased region" description="Acidic residues" evidence="13">
    <location>
        <begin position="115"/>
        <end position="130"/>
    </location>
</feature>
<accession>A0A2A3ESY4</accession>
<dbReference type="OrthoDB" id="1291358at2759"/>
<keyword evidence="5" id="KW-0007">Acetylation</keyword>
<evidence type="ECO:0000256" key="8">
    <source>
        <dbReference type="ARBA" id="ARBA00023242"/>
    </source>
</evidence>
<protein>
    <recommendedName>
        <fullName evidence="11">Chromatin accessibility complex protein 1</fullName>
    </recommendedName>
    <alternativeName>
        <fullName evidence="12">DNA polymerase epsilon subunit p15</fullName>
    </alternativeName>
</protein>
<gene>
    <name evidence="15" type="ORF">APICC_05622</name>
</gene>
<evidence type="ECO:0000256" key="2">
    <source>
        <dbReference type="ARBA" id="ARBA00022553"/>
    </source>
</evidence>
<sequence>MTAQGSPAKMKELRLPISRVKTIMKSSPYVDTIGQDGLYLVTKATELFIHYLTEEAHLQSNKGNFLDYKHLAEVVQTNDTLEFLREIMPRKITVRQFREMMAAKNSHSSSSENSSDSDSDSESDTDSCSDSDDRKADDNSSNSEQESIEKENGKCDSISDKSEASEKSDSEDETKR</sequence>
<evidence type="ECO:0000256" key="12">
    <source>
        <dbReference type="ARBA" id="ARBA00083235"/>
    </source>
</evidence>
<keyword evidence="8" id="KW-0539">Nucleus</keyword>
<dbReference type="InterPro" id="IPR009072">
    <property type="entry name" value="Histone-fold"/>
</dbReference>
<dbReference type="InterPro" id="IPR050568">
    <property type="entry name" value="Transcr_DNA_Rep_Reg"/>
</dbReference>
<dbReference type="STRING" id="94128.A0A2A3ESY4"/>
<organism evidence="15 16">
    <name type="scientific">Apis cerana cerana</name>
    <name type="common">Oriental honeybee</name>
    <dbReference type="NCBI Taxonomy" id="94128"/>
    <lineage>
        <taxon>Eukaryota</taxon>
        <taxon>Metazoa</taxon>
        <taxon>Ecdysozoa</taxon>
        <taxon>Arthropoda</taxon>
        <taxon>Hexapoda</taxon>
        <taxon>Insecta</taxon>
        <taxon>Pterygota</taxon>
        <taxon>Neoptera</taxon>
        <taxon>Endopterygota</taxon>
        <taxon>Hymenoptera</taxon>
        <taxon>Apocrita</taxon>
        <taxon>Aculeata</taxon>
        <taxon>Apoidea</taxon>
        <taxon>Anthophila</taxon>
        <taxon>Apidae</taxon>
        <taxon>Apis</taxon>
    </lineage>
</organism>
<dbReference type="GO" id="GO:0003677">
    <property type="term" value="F:DNA binding"/>
    <property type="evidence" value="ECO:0007669"/>
    <property type="project" value="UniProtKB-KW"/>
</dbReference>
<keyword evidence="2" id="KW-0597">Phosphoprotein</keyword>
<dbReference type="CDD" id="cd22924">
    <property type="entry name" value="HFD_CHRAC1-like"/>
    <property type="match status" value="1"/>
</dbReference>
<evidence type="ECO:0000256" key="3">
    <source>
        <dbReference type="ARBA" id="ARBA00022679"/>
    </source>
</evidence>
<dbReference type="Gene3D" id="1.10.20.10">
    <property type="entry name" value="Histone, subunit A"/>
    <property type="match status" value="1"/>
</dbReference>
<dbReference type="PANTHER" id="PTHR10252:SF54">
    <property type="entry name" value="CHROMATIN ACCESSIBILITY COMPLEX PROTEIN 1"/>
    <property type="match status" value="1"/>
</dbReference>
<dbReference type="PANTHER" id="PTHR10252">
    <property type="entry name" value="HISTONE-LIKE TRANSCRIPTION FACTOR CCAAT-RELATED"/>
    <property type="match status" value="1"/>
</dbReference>
<evidence type="ECO:0000256" key="13">
    <source>
        <dbReference type="SAM" id="MobiDB-lite"/>
    </source>
</evidence>
<comment type="subunit">
    <text evidence="10">Heterodimer with POLE3; binds to DNA. Component of the CHRAC ISWI chromatin remodeling complex at least composed of SMARCA5/SNF2H, BAZ1A/ACF1, CHRAC1 and POLE3; the complex preferentially binds DNA through the CHRAC1-POLE3 heterodimer and possesses ATP-dependent nucleosome-remodeling activity. Within the complex, the heterodimer with POLE3 interacts with SMARCA5/SNF2H; the interaction is direct and enhances nucleosome sliding activity by the SMARCA5/SNF2H and BAZ1A/ACF1 interaction. Within the complex, the heterodimer with POLE3 interacts with BAZ1A/ACF1; the interactions are direct.</text>
</comment>
<dbReference type="AlphaFoldDB" id="A0A2A3ESY4"/>
<dbReference type="GO" id="GO:0008623">
    <property type="term" value="C:CHRAC"/>
    <property type="evidence" value="ECO:0007669"/>
    <property type="project" value="TreeGrafter"/>
</dbReference>
<feature type="compositionally biased region" description="Basic and acidic residues" evidence="13">
    <location>
        <begin position="147"/>
        <end position="176"/>
    </location>
</feature>
<evidence type="ECO:0000256" key="6">
    <source>
        <dbReference type="ARBA" id="ARBA00023054"/>
    </source>
</evidence>
<evidence type="ECO:0000313" key="16">
    <source>
        <dbReference type="Proteomes" id="UP000242457"/>
    </source>
</evidence>
<evidence type="ECO:0000256" key="11">
    <source>
        <dbReference type="ARBA" id="ARBA00071805"/>
    </source>
</evidence>
<dbReference type="InterPro" id="IPR003958">
    <property type="entry name" value="CBFA_NFYB_domain"/>
</dbReference>
<dbReference type="GO" id="GO:0006338">
    <property type="term" value="P:chromatin remodeling"/>
    <property type="evidence" value="ECO:0007669"/>
    <property type="project" value="TreeGrafter"/>
</dbReference>
<dbReference type="GO" id="GO:0006261">
    <property type="term" value="P:DNA-templated DNA replication"/>
    <property type="evidence" value="ECO:0007669"/>
    <property type="project" value="TreeGrafter"/>
</dbReference>
<feature type="region of interest" description="Disordered" evidence="13">
    <location>
        <begin position="103"/>
        <end position="176"/>
    </location>
</feature>
<keyword evidence="6" id="KW-0175">Coiled coil</keyword>
<evidence type="ECO:0000313" key="15">
    <source>
        <dbReference type="EMBL" id="PBC34161.1"/>
    </source>
</evidence>
<evidence type="ECO:0000256" key="1">
    <source>
        <dbReference type="ARBA" id="ARBA00004123"/>
    </source>
</evidence>
<proteinExistence type="predicted"/>
<dbReference type="GO" id="GO:0016779">
    <property type="term" value="F:nucleotidyltransferase activity"/>
    <property type="evidence" value="ECO:0007669"/>
    <property type="project" value="UniProtKB-KW"/>
</dbReference>
<evidence type="ECO:0000256" key="7">
    <source>
        <dbReference type="ARBA" id="ARBA00023125"/>
    </source>
</evidence>
<feature type="domain" description="Transcription factor CBF/NF-Y/archaeal histone" evidence="14">
    <location>
        <begin position="14"/>
        <end position="72"/>
    </location>
</feature>
<comment type="function">
    <text evidence="9">Forms a complex with DNA polymerase epsilon subunit POLE3 and binds naked DNA, which is then incorporated into chromatin, aided by the nucleosome remodeling activity of ISWI/SNF2H and ACF1. Does not enhance nucleosome sliding activity of the ACF-5 ISWI chromatin remodeling complex.</text>
</comment>
<dbReference type="GO" id="GO:0046982">
    <property type="term" value="F:protein heterodimerization activity"/>
    <property type="evidence" value="ECO:0007669"/>
    <property type="project" value="InterPro"/>
</dbReference>
<keyword evidence="16" id="KW-1185">Reference proteome</keyword>
<evidence type="ECO:0000256" key="10">
    <source>
        <dbReference type="ARBA" id="ARBA00062516"/>
    </source>
</evidence>
<keyword evidence="7" id="KW-0238">DNA-binding</keyword>
<keyword evidence="3" id="KW-0808">Transferase</keyword>
<evidence type="ECO:0000256" key="5">
    <source>
        <dbReference type="ARBA" id="ARBA00022990"/>
    </source>
</evidence>
<dbReference type="EMBL" id="KZ288193">
    <property type="protein sequence ID" value="PBC34161.1"/>
    <property type="molecule type" value="Genomic_DNA"/>
</dbReference>